<reference evidence="2 3" key="1">
    <citation type="submission" date="2021-01" db="EMBL/GenBank/DDBJ databases">
        <title>Identification of strong promoters based on the transcriptome of Brevibacillus choshinensis.</title>
        <authorList>
            <person name="Yao D."/>
            <person name="Zhang K."/>
            <person name="Wu J."/>
        </authorList>
    </citation>
    <scope>NUCLEOTIDE SEQUENCE [LARGE SCALE GENOMIC DNA]</scope>
    <source>
        <strain evidence="2 3">HPD31-SP3</strain>
    </source>
</reference>
<gene>
    <name evidence="2" type="ORF">JNE38_28545</name>
</gene>
<feature type="compositionally biased region" description="Basic and acidic residues" evidence="1">
    <location>
        <begin position="34"/>
        <end position="49"/>
    </location>
</feature>
<protein>
    <submittedName>
        <fullName evidence="2">Uncharacterized protein</fullName>
    </submittedName>
</protein>
<sequence>MEGNEDSYEDLWILAATAKLFNEVAETLPFQPRKPGESSRYGDKDDNEGRRAYKEVGASTHMVRMVLKSKHSDLIHGIDVYVNLLQEKGTVDVVWEEVWEEEGSKYRGKIQKALTWVSQLADPFYVQLEKSFLSGK</sequence>
<dbReference type="RefSeq" id="WP_203354399.1">
    <property type="nucleotide sequence ID" value="NZ_CP069127.1"/>
</dbReference>
<dbReference type="EMBL" id="CP069127">
    <property type="protein sequence ID" value="QRG67341.1"/>
    <property type="molecule type" value="Genomic_DNA"/>
</dbReference>
<keyword evidence="3" id="KW-1185">Reference proteome</keyword>
<evidence type="ECO:0000313" key="2">
    <source>
        <dbReference type="EMBL" id="QRG67341.1"/>
    </source>
</evidence>
<feature type="region of interest" description="Disordered" evidence="1">
    <location>
        <begin position="30"/>
        <end position="49"/>
    </location>
</feature>
<name>A0ABX7FPV4_BRECH</name>
<organism evidence="2 3">
    <name type="scientific">Brevibacillus choshinensis</name>
    <dbReference type="NCBI Taxonomy" id="54911"/>
    <lineage>
        <taxon>Bacteria</taxon>
        <taxon>Bacillati</taxon>
        <taxon>Bacillota</taxon>
        <taxon>Bacilli</taxon>
        <taxon>Bacillales</taxon>
        <taxon>Paenibacillaceae</taxon>
        <taxon>Brevibacillus</taxon>
    </lineage>
</organism>
<dbReference type="Proteomes" id="UP000596248">
    <property type="component" value="Chromosome"/>
</dbReference>
<accession>A0ABX7FPV4</accession>
<proteinExistence type="predicted"/>
<evidence type="ECO:0000256" key="1">
    <source>
        <dbReference type="SAM" id="MobiDB-lite"/>
    </source>
</evidence>
<evidence type="ECO:0000313" key="3">
    <source>
        <dbReference type="Proteomes" id="UP000596248"/>
    </source>
</evidence>